<reference evidence="1 2" key="1">
    <citation type="journal article" date="2009" name="Genome Res.">
        <title>Whole genome sequence of Desulfovibrio magneticus strain RS-1 revealed common gene clusters in magnetotactic bacteria.</title>
        <authorList>
            <person name="Nakazawa H."/>
            <person name="Arakaki A."/>
            <person name="Narita-Yamada S."/>
            <person name="Yashiro I."/>
            <person name="Jinno K."/>
            <person name="Aoki N."/>
            <person name="Tsuruyama A."/>
            <person name="Okamura Y."/>
            <person name="Tanikawa S."/>
            <person name="Fujita N."/>
            <person name="Takeyama H."/>
            <person name="Matsunaga T."/>
        </authorList>
    </citation>
    <scope>NUCLEOTIDE SEQUENCE [LARGE SCALE GENOMIC DNA]</scope>
    <source>
        <strain evidence="2">ATCC 700980 / DSM 13731 / RS-1</strain>
    </source>
</reference>
<dbReference type="KEGG" id="dma:DMR_29230"/>
<gene>
    <name evidence="1" type="ordered locus">DMR_29230</name>
</gene>
<proteinExistence type="predicted"/>
<dbReference type="STRING" id="573370.DMR_29230"/>
<keyword evidence="2" id="KW-1185">Reference proteome</keyword>
<evidence type="ECO:0000313" key="1">
    <source>
        <dbReference type="EMBL" id="BAH76414.1"/>
    </source>
</evidence>
<accession>C4XHP0</accession>
<dbReference type="HOGENOM" id="CLU_2665147_0_0_7"/>
<sequence length="75" mass="8496">MLASYFARQAADYSFIPNLSLASCFCRFTYYQQNNRQNILKRACTSTISVNKVFGSSTVSLANFEFTHKTSTVFS</sequence>
<dbReference type="Proteomes" id="UP000009071">
    <property type="component" value="Chromosome"/>
</dbReference>
<dbReference type="EMBL" id="AP010904">
    <property type="protein sequence ID" value="BAH76414.1"/>
    <property type="molecule type" value="Genomic_DNA"/>
</dbReference>
<name>C4XHP0_SOLM1</name>
<protein>
    <submittedName>
        <fullName evidence="1">Uncharacterized protein</fullName>
    </submittedName>
</protein>
<dbReference type="AlphaFoldDB" id="C4XHP0"/>
<evidence type="ECO:0000313" key="2">
    <source>
        <dbReference type="Proteomes" id="UP000009071"/>
    </source>
</evidence>
<organism evidence="1 2">
    <name type="scientific">Solidesulfovibrio magneticus (strain ATCC 700980 / DSM 13731 / RS-1)</name>
    <name type="common">Desulfovibrio magneticus</name>
    <dbReference type="NCBI Taxonomy" id="573370"/>
    <lineage>
        <taxon>Bacteria</taxon>
        <taxon>Pseudomonadati</taxon>
        <taxon>Thermodesulfobacteriota</taxon>
        <taxon>Desulfovibrionia</taxon>
        <taxon>Desulfovibrionales</taxon>
        <taxon>Desulfovibrionaceae</taxon>
        <taxon>Solidesulfovibrio</taxon>
    </lineage>
</organism>